<name>A0A067GSX8_CITSI</name>
<sequence>MIDDRSARQGVHLRVVGVSDSKSLVVASDVFTKEFNDNLLSEICRLKAGHSSLSTLIGGFGGNPLILYC</sequence>
<reference evidence="1 2" key="1">
    <citation type="submission" date="2014-04" db="EMBL/GenBank/DDBJ databases">
        <authorList>
            <consortium name="International Citrus Genome Consortium"/>
            <person name="Gmitter F."/>
            <person name="Chen C."/>
            <person name="Farmerie W."/>
            <person name="Harkins T."/>
            <person name="Desany B."/>
            <person name="Mohiuddin M."/>
            <person name="Kodira C."/>
            <person name="Borodovsky M."/>
            <person name="Lomsadze A."/>
            <person name="Burns P."/>
            <person name="Jenkins J."/>
            <person name="Prochnik S."/>
            <person name="Shu S."/>
            <person name="Chapman J."/>
            <person name="Pitluck S."/>
            <person name="Schmutz J."/>
            <person name="Rokhsar D."/>
        </authorList>
    </citation>
    <scope>NUCLEOTIDE SEQUENCE</scope>
</reference>
<evidence type="ECO:0000313" key="1">
    <source>
        <dbReference type="EMBL" id="KDO82704.1"/>
    </source>
</evidence>
<evidence type="ECO:0000313" key="2">
    <source>
        <dbReference type="Proteomes" id="UP000027120"/>
    </source>
</evidence>
<proteinExistence type="predicted"/>
<dbReference type="Proteomes" id="UP000027120">
    <property type="component" value="Unassembled WGS sequence"/>
</dbReference>
<keyword evidence="2" id="KW-1185">Reference proteome</keyword>
<dbReference type="PaxDb" id="2711-XP_006483700.1"/>
<dbReference type="EMBL" id="KK784875">
    <property type="protein sequence ID" value="KDO82704.1"/>
    <property type="molecule type" value="Genomic_DNA"/>
</dbReference>
<protein>
    <submittedName>
        <fullName evidence="1">Uncharacterized protein</fullName>
    </submittedName>
</protein>
<gene>
    <name evidence="1" type="ORF">CISIN_1g034422mg</name>
</gene>
<dbReference type="AlphaFoldDB" id="A0A067GSX8"/>
<accession>A0A067GSX8</accession>
<organism evidence="1 2">
    <name type="scientific">Citrus sinensis</name>
    <name type="common">Sweet orange</name>
    <name type="synonym">Citrus aurantium var. sinensis</name>
    <dbReference type="NCBI Taxonomy" id="2711"/>
    <lineage>
        <taxon>Eukaryota</taxon>
        <taxon>Viridiplantae</taxon>
        <taxon>Streptophyta</taxon>
        <taxon>Embryophyta</taxon>
        <taxon>Tracheophyta</taxon>
        <taxon>Spermatophyta</taxon>
        <taxon>Magnoliopsida</taxon>
        <taxon>eudicotyledons</taxon>
        <taxon>Gunneridae</taxon>
        <taxon>Pentapetalae</taxon>
        <taxon>rosids</taxon>
        <taxon>malvids</taxon>
        <taxon>Sapindales</taxon>
        <taxon>Rutaceae</taxon>
        <taxon>Aurantioideae</taxon>
        <taxon>Citrus</taxon>
    </lineage>
</organism>